<evidence type="ECO:0000313" key="3">
    <source>
        <dbReference type="Proteomes" id="UP000199391"/>
    </source>
</evidence>
<evidence type="ECO:0008006" key="4">
    <source>
        <dbReference type="Google" id="ProtNLM"/>
    </source>
</evidence>
<gene>
    <name evidence="2" type="ORF">SAMN05216552_102210</name>
</gene>
<dbReference type="STRING" id="1035707.SAMN05216552_102210"/>
<organism evidence="2 3">
    <name type="scientific">Pseudoduganella namucuonensis</name>
    <dbReference type="NCBI Taxonomy" id="1035707"/>
    <lineage>
        <taxon>Bacteria</taxon>
        <taxon>Pseudomonadati</taxon>
        <taxon>Pseudomonadota</taxon>
        <taxon>Betaproteobacteria</taxon>
        <taxon>Burkholderiales</taxon>
        <taxon>Oxalobacteraceae</taxon>
        <taxon>Telluria group</taxon>
        <taxon>Pseudoduganella</taxon>
    </lineage>
</organism>
<dbReference type="Proteomes" id="UP000199391">
    <property type="component" value="Unassembled WGS sequence"/>
</dbReference>
<evidence type="ECO:0000313" key="2">
    <source>
        <dbReference type="EMBL" id="SFV03572.1"/>
    </source>
</evidence>
<protein>
    <recommendedName>
        <fullName evidence="4">DUF2987 domain-containing protein</fullName>
    </recommendedName>
</protein>
<accession>A0A1I7L1D7</accession>
<sequence length="235" mass="25347">MRPTRRLFVRIALAAGIAGAAAAHAQDGDWLSYRDVYRTMVVFEKYGKPKQFLQQHFQVSARDGGAPPEGLRLGLSGKTIQLNLPLDGLGRAVFPLLKAAYDENAVLTVNRKPGQYAYRARVSIVARPDGVYEAAELRAACEQALAYQRHVDAGAYRDKRCVGVRFAFARKGEASVRARLAGQDGTALPVAEGAAFADEGGGHAGHPIVNYRFEAGDKGQVVSQNPPLAIAPLFE</sequence>
<feature type="signal peptide" evidence="1">
    <location>
        <begin position="1"/>
        <end position="25"/>
    </location>
</feature>
<keyword evidence="3" id="KW-1185">Reference proteome</keyword>
<dbReference type="EMBL" id="FPBO01000022">
    <property type="protein sequence ID" value="SFV03572.1"/>
    <property type="molecule type" value="Genomic_DNA"/>
</dbReference>
<dbReference type="InterPro" id="IPR006311">
    <property type="entry name" value="TAT_signal"/>
</dbReference>
<keyword evidence="1" id="KW-0732">Signal</keyword>
<name>A0A1I7L1D7_9BURK</name>
<feature type="chain" id="PRO_5011688474" description="DUF2987 domain-containing protein" evidence="1">
    <location>
        <begin position="26"/>
        <end position="235"/>
    </location>
</feature>
<proteinExistence type="predicted"/>
<dbReference type="RefSeq" id="WP_229490573.1">
    <property type="nucleotide sequence ID" value="NZ_FPBO01000022.1"/>
</dbReference>
<dbReference type="PROSITE" id="PS51318">
    <property type="entry name" value="TAT"/>
    <property type="match status" value="1"/>
</dbReference>
<reference evidence="3" key="1">
    <citation type="submission" date="2016-10" db="EMBL/GenBank/DDBJ databases">
        <authorList>
            <person name="Varghese N."/>
            <person name="Submissions S."/>
        </authorList>
    </citation>
    <scope>NUCLEOTIDE SEQUENCE [LARGE SCALE GENOMIC DNA]</scope>
    <source>
        <strain evidence="3">CGMCC 1.11014</strain>
    </source>
</reference>
<evidence type="ECO:0000256" key="1">
    <source>
        <dbReference type="SAM" id="SignalP"/>
    </source>
</evidence>
<dbReference type="AlphaFoldDB" id="A0A1I7L1D7"/>